<organism evidence="4 5">
    <name type="scientific">Aureobasidium melanogenum</name>
    <name type="common">Aureobasidium pullulans var. melanogenum</name>
    <dbReference type="NCBI Taxonomy" id="46634"/>
    <lineage>
        <taxon>Eukaryota</taxon>
        <taxon>Fungi</taxon>
        <taxon>Dikarya</taxon>
        <taxon>Ascomycota</taxon>
        <taxon>Pezizomycotina</taxon>
        <taxon>Dothideomycetes</taxon>
        <taxon>Dothideomycetidae</taxon>
        <taxon>Dothideales</taxon>
        <taxon>Saccotheciaceae</taxon>
        <taxon>Aureobasidium</taxon>
    </lineage>
</organism>
<dbReference type="NCBIfam" id="NF041278">
    <property type="entry name" value="CmcJ_NvfI_EfuI"/>
    <property type="match status" value="1"/>
</dbReference>
<comment type="caution">
    <text evidence="4">The sequence shown here is derived from an EMBL/GenBank/DDBJ whole genome shotgun (WGS) entry which is preliminary data.</text>
</comment>
<dbReference type="AlphaFoldDB" id="A0A9P8E3Q5"/>
<evidence type="ECO:0000256" key="2">
    <source>
        <dbReference type="ARBA" id="ARBA00023604"/>
    </source>
</evidence>
<proteinExistence type="inferred from homology"/>
<dbReference type="InterPro" id="IPR044053">
    <property type="entry name" value="AsaB-like"/>
</dbReference>
<evidence type="ECO:0000256" key="3">
    <source>
        <dbReference type="SAM" id="MobiDB-lite"/>
    </source>
</evidence>
<dbReference type="PANTHER" id="PTHR34598:SF3">
    <property type="entry name" value="OXIDOREDUCTASE AN1597"/>
    <property type="match status" value="1"/>
</dbReference>
<reference evidence="4" key="1">
    <citation type="journal article" date="2021" name="J Fungi (Basel)">
        <title>Virulence traits and population genomics of the black yeast Aureobasidium melanogenum.</title>
        <authorList>
            <person name="Cernosa A."/>
            <person name="Sun X."/>
            <person name="Gostincar C."/>
            <person name="Fang C."/>
            <person name="Gunde-Cimerman N."/>
            <person name="Song Z."/>
        </authorList>
    </citation>
    <scope>NUCLEOTIDE SEQUENCE</scope>
    <source>
        <strain evidence="4">EXF-9911</strain>
    </source>
</reference>
<sequence length="487" mass="55725">MQPKDVHVRLLYLGKESQDSERTTVTSLKTKPACKTPTLNVLETIHDVRGSHEEFDLDIHGFRYIKAPSEFKDWASEQGIQKNLVSEVEDLLRNELEGCDELHIIETKNQQPPPEKHCSEMVHVDYTASSVESLVRQRSEIKADYLLAGRVRLINIWKPILCTVSRSPIAITDGREVNTQRDISKVDTGTPVRHGHYRDGYRWYYMSEQAEEDVLLFKTYDSDPSVPSTACFRTMFDVPNNPADTPPSRMVEIQALVFTHPVSKQVAHHLKTDATESLKRKSKVLSDELSHHQALVRAGLDLRQWESSNTAERMRHLISDRDHSRAEALSLSMQLNYLESWIMHLYMSCSSVSPYDPVFEQLQRFVCSTPRLCGRFGQDQQAYQSLVQSVNMYGPDAEILMLRQQLQAQYAENERLKVQMNARVEDKMNEAFDSALQLAVDHERGKDSVVIEGLRQEIQRLQMALRTSNSKNEDPTELAGVNVSEIP</sequence>
<dbReference type="OrthoDB" id="412788at2759"/>
<evidence type="ECO:0000313" key="5">
    <source>
        <dbReference type="Proteomes" id="UP000779574"/>
    </source>
</evidence>
<protein>
    <submittedName>
        <fullName evidence="4">Uncharacterized protein</fullName>
    </submittedName>
</protein>
<name>A0A9P8E3Q5_AURME</name>
<dbReference type="PANTHER" id="PTHR34598">
    <property type="entry name" value="BLL6449 PROTEIN"/>
    <property type="match status" value="1"/>
</dbReference>
<keyword evidence="1" id="KW-0560">Oxidoreductase</keyword>
<dbReference type="EMBL" id="JAHFXF010001092">
    <property type="protein sequence ID" value="KAG9676565.1"/>
    <property type="molecule type" value="Genomic_DNA"/>
</dbReference>
<gene>
    <name evidence="4" type="ORF">KCU76_g15951</name>
</gene>
<dbReference type="Proteomes" id="UP000779574">
    <property type="component" value="Unassembled WGS sequence"/>
</dbReference>
<evidence type="ECO:0000256" key="1">
    <source>
        <dbReference type="ARBA" id="ARBA00023002"/>
    </source>
</evidence>
<reference evidence="4" key="2">
    <citation type="submission" date="2021-08" db="EMBL/GenBank/DDBJ databases">
        <authorList>
            <person name="Gostincar C."/>
            <person name="Sun X."/>
            <person name="Song Z."/>
            <person name="Gunde-Cimerman N."/>
        </authorList>
    </citation>
    <scope>NUCLEOTIDE SEQUENCE</scope>
    <source>
        <strain evidence="4">EXF-9911</strain>
    </source>
</reference>
<evidence type="ECO:0000313" key="4">
    <source>
        <dbReference type="EMBL" id="KAG9676565.1"/>
    </source>
</evidence>
<feature type="non-terminal residue" evidence="4">
    <location>
        <position position="1"/>
    </location>
</feature>
<dbReference type="GO" id="GO:0016491">
    <property type="term" value="F:oxidoreductase activity"/>
    <property type="evidence" value="ECO:0007669"/>
    <property type="project" value="UniProtKB-KW"/>
</dbReference>
<feature type="region of interest" description="Disordered" evidence="3">
    <location>
        <begin position="466"/>
        <end position="487"/>
    </location>
</feature>
<accession>A0A9P8E3Q5</accession>
<comment type="similarity">
    <text evidence="2">Belongs to the asaB hydroxylase/desaturase family.</text>
</comment>